<dbReference type="SMART" id="SM00320">
    <property type="entry name" value="WD40"/>
    <property type="match status" value="4"/>
</dbReference>
<evidence type="ECO:0000313" key="6">
    <source>
        <dbReference type="EMBL" id="KAA6396155.1"/>
    </source>
</evidence>
<dbReference type="PROSITE" id="PS50082">
    <property type="entry name" value="WD_REPEATS_2"/>
    <property type="match status" value="1"/>
</dbReference>
<accession>A0A5J4WP03</accession>
<dbReference type="InterPro" id="IPR024977">
    <property type="entry name" value="Apc4-like_WD40_dom"/>
</dbReference>
<dbReference type="PROSITE" id="PS50294">
    <property type="entry name" value="WD_REPEATS_REGION"/>
    <property type="match status" value="1"/>
</dbReference>
<comment type="caution">
    <text evidence="6">The sequence shown here is derived from an EMBL/GenBank/DDBJ whole genome shotgun (WGS) entry which is preliminary data.</text>
</comment>
<dbReference type="GO" id="GO:1990757">
    <property type="term" value="F:ubiquitin ligase activator activity"/>
    <property type="evidence" value="ECO:0007669"/>
    <property type="project" value="TreeGrafter"/>
</dbReference>
<evidence type="ECO:0000313" key="7">
    <source>
        <dbReference type="Proteomes" id="UP000324800"/>
    </source>
</evidence>
<feature type="compositionally biased region" description="Basic and acidic residues" evidence="4">
    <location>
        <begin position="373"/>
        <end position="387"/>
    </location>
</feature>
<keyword evidence="6" id="KW-0132">Cell division</keyword>
<dbReference type="GO" id="GO:0031145">
    <property type="term" value="P:anaphase-promoting complex-dependent catabolic process"/>
    <property type="evidence" value="ECO:0007669"/>
    <property type="project" value="TreeGrafter"/>
</dbReference>
<dbReference type="Gene3D" id="2.130.10.10">
    <property type="entry name" value="YVTN repeat-like/Quinoprotein amine dehydrogenase"/>
    <property type="match status" value="1"/>
</dbReference>
<feature type="compositionally biased region" description="Basic residues" evidence="4">
    <location>
        <begin position="388"/>
        <end position="397"/>
    </location>
</feature>
<feature type="region of interest" description="Disordered" evidence="4">
    <location>
        <begin position="373"/>
        <end position="409"/>
    </location>
</feature>
<feature type="repeat" description="WD" evidence="3">
    <location>
        <begin position="273"/>
        <end position="307"/>
    </location>
</feature>
<evidence type="ECO:0000256" key="4">
    <source>
        <dbReference type="SAM" id="MobiDB-lite"/>
    </source>
</evidence>
<dbReference type="OrthoDB" id="10263272at2759"/>
<proteinExistence type="predicted"/>
<organism evidence="6 7">
    <name type="scientific">Streblomastix strix</name>
    <dbReference type="NCBI Taxonomy" id="222440"/>
    <lineage>
        <taxon>Eukaryota</taxon>
        <taxon>Metamonada</taxon>
        <taxon>Preaxostyla</taxon>
        <taxon>Oxymonadida</taxon>
        <taxon>Streblomastigidae</taxon>
        <taxon>Streblomastix</taxon>
    </lineage>
</organism>
<dbReference type="GO" id="GO:0005680">
    <property type="term" value="C:anaphase-promoting complex"/>
    <property type="evidence" value="ECO:0007669"/>
    <property type="project" value="TreeGrafter"/>
</dbReference>
<dbReference type="GO" id="GO:1905786">
    <property type="term" value="P:positive regulation of anaphase-promoting complex-dependent catabolic process"/>
    <property type="evidence" value="ECO:0007669"/>
    <property type="project" value="TreeGrafter"/>
</dbReference>
<dbReference type="InterPro" id="IPR001680">
    <property type="entry name" value="WD40_rpt"/>
</dbReference>
<name>A0A5J4WP03_9EUKA</name>
<evidence type="ECO:0000256" key="1">
    <source>
        <dbReference type="ARBA" id="ARBA00022574"/>
    </source>
</evidence>
<evidence type="ECO:0000256" key="3">
    <source>
        <dbReference type="PROSITE-ProRule" id="PRU00221"/>
    </source>
</evidence>
<keyword evidence="2" id="KW-0677">Repeat</keyword>
<dbReference type="GO" id="GO:0051301">
    <property type="term" value="P:cell division"/>
    <property type="evidence" value="ECO:0007669"/>
    <property type="project" value="UniProtKB-KW"/>
</dbReference>
<reference evidence="6 7" key="1">
    <citation type="submission" date="2019-03" db="EMBL/GenBank/DDBJ databases">
        <title>Single cell metagenomics reveals metabolic interactions within the superorganism composed of flagellate Streblomastix strix and complex community of Bacteroidetes bacteria on its surface.</title>
        <authorList>
            <person name="Treitli S.C."/>
            <person name="Kolisko M."/>
            <person name="Husnik F."/>
            <person name="Keeling P."/>
            <person name="Hampl V."/>
        </authorList>
    </citation>
    <scope>NUCLEOTIDE SEQUENCE [LARGE SCALE GENOMIC DNA]</scope>
    <source>
        <strain evidence="6">ST1C</strain>
    </source>
</reference>
<dbReference type="InterPro" id="IPR015943">
    <property type="entry name" value="WD40/YVTN_repeat-like_dom_sf"/>
</dbReference>
<dbReference type="EMBL" id="SNRW01001500">
    <property type="protein sequence ID" value="KAA6396155.1"/>
    <property type="molecule type" value="Genomic_DNA"/>
</dbReference>
<evidence type="ECO:0000259" key="5">
    <source>
        <dbReference type="Pfam" id="PF12894"/>
    </source>
</evidence>
<keyword evidence="6" id="KW-0131">Cell cycle</keyword>
<feature type="domain" description="Anaphase-promoting complex subunit 4-like WD40" evidence="5">
    <location>
        <begin position="146"/>
        <end position="204"/>
    </location>
</feature>
<dbReference type="InterPro" id="IPR033010">
    <property type="entry name" value="Cdc20/Fizzy"/>
</dbReference>
<gene>
    <name evidence="6" type="ORF">EZS28_008312</name>
</gene>
<protein>
    <submittedName>
        <fullName evidence="6">Putative cell division cycle protein 20</fullName>
    </submittedName>
</protein>
<sequence>MFDGRFISRSDLVDDFYPLHNSEDLKKRKARRSIINFTNYIQQEPIPERFPLIFGKSIQFSDKLSNLTSDIFLATPTTEDDFYRQLLDWSAGDMIGFGCGSQLFVVANSTLPSIGESIDEKSNQPSQGDPILLFDLEQRTDGLDEKVYQKRKNSFVSSIAFSSSGEHICCGTGVGSVHIVDVEQRKVVYELTSHNTKVNCMSWHGPQLKHFNSPQQQGSQLFPQDSLSLSSSFSDVALASILATASHDGTIYLHDPRIHSGPGSSQQSNVHTIQQHTQDVCGLSWNCDHRLLASGGNENMVFIWDVRMLSQQALGKGKKMNRGNYLHKIVHHASAVRALAFSPVDPTLLVTGGGSTDRRITLWRVCSENPLRDETVNEQDNKTPSQKEKKKHKHHTKQQQISRAYRDRA</sequence>
<evidence type="ECO:0000256" key="2">
    <source>
        <dbReference type="ARBA" id="ARBA00022737"/>
    </source>
</evidence>
<keyword evidence="1 3" id="KW-0853">WD repeat</keyword>
<dbReference type="Pfam" id="PF00400">
    <property type="entry name" value="WD40"/>
    <property type="match status" value="2"/>
</dbReference>
<dbReference type="InterPro" id="IPR036322">
    <property type="entry name" value="WD40_repeat_dom_sf"/>
</dbReference>
<dbReference type="Proteomes" id="UP000324800">
    <property type="component" value="Unassembled WGS sequence"/>
</dbReference>
<dbReference type="PANTHER" id="PTHR19918">
    <property type="entry name" value="CELL DIVISION CYCLE 20 CDC20 FIZZY -RELATED"/>
    <property type="match status" value="1"/>
</dbReference>
<dbReference type="AlphaFoldDB" id="A0A5J4WP03"/>
<dbReference type="Pfam" id="PF12894">
    <property type="entry name" value="ANAPC4_WD40"/>
    <property type="match status" value="1"/>
</dbReference>
<dbReference type="GO" id="GO:0010997">
    <property type="term" value="F:anaphase-promoting complex binding"/>
    <property type="evidence" value="ECO:0007669"/>
    <property type="project" value="InterPro"/>
</dbReference>
<dbReference type="SUPFAM" id="SSF50978">
    <property type="entry name" value="WD40 repeat-like"/>
    <property type="match status" value="1"/>
</dbReference>